<feature type="domain" description="RNHCP" evidence="1">
    <location>
        <begin position="13"/>
        <end position="99"/>
    </location>
</feature>
<evidence type="ECO:0000259" key="1">
    <source>
        <dbReference type="Pfam" id="PF12647"/>
    </source>
</evidence>
<dbReference type="EMBL" id="BAAAVT010000017">
    <property type="protein sequence ID" value="GAA3072013.1"/>
    <property type="molecule type" value="Genomic_DNA"/>
</dbReference>
<dbReference type="Pfam" id="PF12647">
    <property type="entry name" value="RNHCP"/>
    <property type="match status" value="1"/>
</dbReference>
<evidence type="ECO:0000313" key="2">
    <source>
        <dbReference type="EMBL" id="GAA3072013.1"/>
    </source>
</evidence>
<name>A0ABP6M1N6_9MICC</name>
<comment type="caution">
    <text evidence="2">The sequence shown here is derived from an EMBL/GenBank/DDBJ whole genome shotgun (WGS) entry which is preliminary data.</text>
</comment>
<organism evidence="2 3">
    <name type="scientific">Nesterenkonia aethiopica</name>
    <dbReference type="NCBI Taxonomy" id="269144"/>
    <lineage>
        <taxon>Bacteria</taxon>
        <taxon>Bacillati</taxon>
        <taxon>Actinomycetota</taxon>
        <taxon>Actinomycetes</taxon>
        <taxon>Micrococcales</taxon>
        <taxon>Micrococcaceae</taxon>
        <taxon>Nesterenkonia</taxon>
    </lineage>
</organism>
<sequence>MSYAPGGREVENTGFVCGHCGREVSRHSGGSYRNHCPFCLHSRHVDVVPGDRSADCGAVMAPVGVDHSGKKGFILIHRCTACGVTARNRLAPDDDMDAVIALQRPG</sequence>
<dbReference type="InterPro" id="IPR024439">
    <property type="entry name" value="RNHCP"/>
</dbReference>
<proteinExistence type="predicted"/>
<gene>
    <name evidence="2" type="ORF">GCM10010529_25140</name>
</gene>
<evidence type="ECO:0000313" key="3">
    <source>
        <dbReference type="Proteomes" id="UP001500236"/>
    </source>
</evidence>
<keyword evidence="3" id="KW-1185">Reference proteome</keyword>
<accession>A0ABP6M1N6</accession>
<protein>
    <submittedName>
        <fullName evidence="2">RNHCP domain-containing protein</fullName>
    </submittedName>
</protein>
<dbReference type="Proteomes" id="UP001500236">
    <property type="component" value="Unassembled WGS sequence"/>
</dbReference>
<reference evidence="3" key="1">
    <citation type="journal article" date="2019" name="Int. J. Syst. Evol. Microbiol.">
        <title>The Global Catalogue of Microorganisms (GCM) 10K type strain sequencing project: providing services to taxonomists for standard genome sequencing and annotation.</title>
        <authorList>
            <consortium name="The Broad Institute Genomics Platform"/>
            <consortium name="The Broad Institute Genome Sequencing Center for Infectious Disease"/>
            <person name="Wu L."/>
            <person name="Ma J."/>
        </authorList>
    </citation>
    <scope>NUCLEOTIDE SEQUENCE [LARGE SCALE GENOMIC DNA]</scope>
    <source>
        <strain evidence="3">JCM 14309</strain>
    </source>
</reference>
<dbReference type="RefSeq" id="WP_344682690.1">
    <property type="nucleotide sequence ID" value="NZ_BAAAVT010000017.1"/>
</dbReference>